<sequence>MDELEFRRNAMITPDDQQPDFLAAAGASPHSRAHLAEMKQLDHAIQKAINVDLPDGLAERILLKQALLQDDHAEHDPPMVGARQPTAPSWRQLAIAASIAFILGMSTRWIEGLGSPTLSLADVAMAHLHTEAPFISRLDERVNLSAINAKMGAYGATLLGMGGLKVTYVNHCSFYQGPALHMVMQGQKGPVTLFLVPKHLPLTVPATFAEGTLKGEIVPLKGANMVLIGDRQEPLTPMADQLQSRLHWSI</sequence>
<proteinExistence type="predicted"/>
<reference evidence="1 2" key="1">
    <citation type="submission" date="2017-11" db="EMBL/GenBank/DDBJ databases">
        <title>Draft genome sequence of environmental isolate Aeromonas cavernicola sp. nov. MDC 2508.</title>
        <authorList>
            <person name="Colston S.M."/>
            <person name="Navarro A."/>
            <person name="Martinez-Murcia A.J."/>
            <person name="Graf J."/>
        </authorList>
    </citation>
    <scope>NUCLEOTIDE SEQUENCE [LARGE SCALE GENOMIC DNA]</scope>
    <source>
        <strain evidence="1 2">MDC 2508</strain>
    </source>
</reference>
<accession>A0A2H9U7U7</accession>
<keyword evidence="2" id="KW-1185">Reference proteome</keyword>
<name>A0A2H9U7U7_9GAMM</name>
<protein>
    <submittedName>
        <fullName evidence="1">DUF3379 domain-containing protein</fullName>
    </submittedName>
</protein>
<dbReference type="Proteomes" id="UP000235861">
    <property type="component" value="Unassembled WGS sequence"/>
</dbReference>
<evidence type="ECO:0000313" key="1">
    <source>
        <dbReference type="EMBL" id="PJG60072.1"/>
    </source>
</evidence>
<dbReference type="AlphaFoldDB" id="A0A2H9U7U7"/>
<dbReference type="InterPro" id="IPR021806">
    <property type="entry name" value="DUF3379"/>
</dbReference>
<dbReference type="EMBL" id="PGGC01000036">
    <property type="protein sequence ID" value="PJG60072.1"/>
    <property type="molecule type" value="Genomic_DNA"/>
</dbReference>
<comment type="caution">
    <text evidence="1">The sequence shown here is derived from an EMBL/GenBank/DDBJ whole genome shotgun (WGS) entry which is preliminary data.</text>
</comment>
<dbReference type="OrthoDB" id="6195578at2"/>
<organism evidence="1 2">
    <name type="scientific">Aeromonas cavernicola</name>
    <dbReference type="NCBI Taxonomy" id="1006623"/>
    <lineage>
        <taxon>Bacteria</taxon>
        <taxon>Pseudomonadati</taxon>
        <taxon>Pseudomonadota</taxon>
        <taxon>Gammaproteobacteria</taxon>
        <taxon>Aeromonadales</taxon>
        <taxon>Aeromonadaceae</taxon>
        <taxon>Aeromonas</taxon>
    </lineage>
</organism>
<dbReference type="RefSeq" id="WP_100292951.1">
    <property type="nucleotide sequence ID" value="NZ_PGGC01000036.1"/>
</dbReference>
<gene>
    <name evidence="1" type="ORF">CUC53_04010</name>
</gene>
<evidence type="ECO:0000313" key="2">
    <source>
        <dbReference type="Proteomes" id="UP000235861"/>
    </source>
</evidence>
<dbReference type="Pfam" id="PF11859">
    <property type="entry name" value="DUF3379"/>
    <property type="match status" value="1"/>
</dbReference>